<dbReference type="GO" id="GO:0016020">
    <property type="term" value="C:membrane"/>
    <property type="evidence" value="ECO:0007669"/>
    <property type="project" value="TreeGrafter"/>
</dbReference>
<protein>
    <submittedName>
        <fullName evidence="4">Short-chain dehydrogenase</fullName>
    </submittedName>
</protein>
<reference evidence="4 5" key="1">
    <citation type="journal article" date="2019" name="Int. J. Syst. Evol. Microbiol.">
        <title>The Global Catalogue of Microorganisms (GCM) 10K type strain sequencing project: providing services to taxonomists for standard genome sequencing and annotation.</title>
        <authorList>
            <consortium name="The Broad Institute Genomics Platform"/>
            <consortium name="The Broad Institute Genome Sequencing Center for Infectious Disease"/>
            <person name="Wu L."/>
            <person name="Ma J."/>
        </authorList>
    </citation>
    <scope>NUCLEOTIDE SEQUENCE [LARGE SCALE GENOMIC DNA]</scope>
    <source>
        <strain evidence="4 5">JCM 16331</strain>
    </source>
</reference>
<dbReference type="EMBL" id="BMOQ01000002">
    <property type="protein sequence ID" value="GGN10032.1"/>
    <property type="molecule type" value="Genomic_DNA"/>
</dbReference>
<dbReference type="FunFam" id="3.40.50.720:FF:000084">
    <property type="entry name" value="Short-chain dehydrogenase reductase"/>
    <property type="match status" value="1"/>
</dbReference>
<dbReference type="OrthoDB" id="161871at2157"/>
<dbReference type="InterPro" id="IPR002347">
    <property type="entry name" value="SDR_fam"/>
</dbReference>
<organism evidence="4 5">
    <name type="scientific">Halarchaeum nitratireducens</name>
    <dbReference type="NCBI Taxonomy" id="489913"/>
    <lineage>
        <taxon>Archaea</taxon>
        <taxon>Methanobacteriati</taxon>
        <taxon>Methanobacteriota</taxon>
        <taxon>Stenosarchaea group</taxon>
        <taxon>Halobacteria</taxon>
        <taxon>Halobacteriales</taxon>
        <taxon>Halobacteriaceae</taxon>
    </lineage>
</organism>
<feature type="domain" description="Ketoreductase" evidence="3">
    <location>
        <begin position="8"/>
        <end position="188"/>
    </location>
</feature>
<gene>
    <name evidence="4" type="ORF">GCM10009021_07180</name>
</gene>
<evidence type="ECO:0000313" key="4">
    <source>
        <dbReference type="EMBL" id="GGN10032.1"/>
    </source>
</evidence>
<dbReference type="Proteomes" id="UP000608850">
    <property type="component" value="Unassembled WGS sequence"/>
</dbReference>
<dbReference type="Gene3D" id="3.40.50.720">
    <property type="entry name" value="NAD(P)-binding Rossmann-like Domain"/>
    <property type="match status" value="1"/>
</dbReference>
<dbReference type="PANTHER" id="PTHR44196:SF1">
    <property type="entry name" value="DEHYDROGENASE_REDUCTASE SDR FAMILY MEMBER 7B"/>
    <property type="match status" value="1"/>
</dbReference>
<comment type="similarity">
    <text evidence="1">Belongs to the short-chain dehydrogenases/reductases (SDR) family.</text>
</comment>
<dbReference type="SUPFAM" id="SSF51735">
    <property type="entry name" value="NAD(P)-binding Rossmann-fold domains"/>
    <property type="match status" value="1"/>
</dbReference>
<dbReference type="PRINTS" id="PR00081">
    <property type="entry name" value="GDHRDH"/>
</dbReference>
<evidence type="ECO:0000313" key="5">
    <source>
        <dbReference type="Proteomes" id="UP000608850"/>
    </source>
</evidence>
<dbReference type="InterPro" id="IPR057326">
    <property type="entry name" value="KR_dom"/>
</dbReference>
<sequence length="247" mass="26196">MTDTLTDATALVTGASSGIGAATARELASRGANVVLSARREERLETLAAEVTRDHDVDAVAHPTDVTDADAVEALVDAAVERFGGLDVVVNNAGLGRTETAIEDLDLDAYRQMMDVNCDGMFHVARAAMPHLKERRGNLIFLGSMAGQYPRPGAPVYAATKWWTRGFALSLQGSTGEAGVGVTAINPTEVRTEFGSEDGESFADALDPGDAAEPADVARAIAFAAAQEDPNVVQELDLFRRDKFSDW</sequence>
<dbReference type="InterPro" id="IPR036291">
    <property type="entry name" value="NAD(P)-bd_dom_sf"/>
</dbReference>
<dbReference type="SMART" id="SM00822">
    <property type="entry name" value="PKS_KR"/>
    <property type="match status" value="1"/>
</dbReference>
<keyword evidence="5" id="KW-1185">Reference proteome</keyword>
<dbReference type="GO" id="GO:0016491">
    <property type="term" value="F:oxidoreductase activity"/>
    <property type="evidence" value="ECO:0007669"/>
    <property type="project" value="UniProtKB-KW"/>
</dbReference>
<evidence type="ECO:0000256" key="2">
    <source>
        <dbReference type="ARBA" id="ARBA00023002"/>
    </source>
</evidence>
<dbReference type="PANTHER" id="PTHR44196">
    <property type="entry name" value="DEHYDROGENASE/REDUCTASE SDR FAMILY MEMBER 7B"/>
    <property type="match status" value="1"/>
</dbReference>
<dbReference type="CDD" id="cd05233">
    <property type="entry name" value="SDR_c"/>
    <property type="match status" value="1"/>
</dbReference>
<dbReference type="Pfam" id="PF00106">
    <property type="entry name" value="adh_short"/>
    <property type="match status" value="1"/>
</dbReference>
<name>A0A830G7R8_9EURY</name>
<accession>A0A830G7R8</accession>
<comment type="caution">
    <text evidence="4">The sequence shown here is derived from an EMBL/GenBank/DDBJ whole genome shotgun (WGS) entry which is preliminary data.</text>
</comment>
<keyword evidence="2" id="KW-0560">Oxidoreductase</keyword>
<dbReference type="RefSeq" id="WP_188877155.1">
    <property type="nucleotide sequence ID" value="NZ_BMOQ01000002.1"/>
</dbReference>
<evidence type="ECO:0000256" key="1">
    <source>
        <dbReference type="ARBA" id="ARBA00006484"/>
    </source>
</evidence>
<dbReference type="AlphaFoldDB" id="A0A830G7R8"/>
<evidence type="ECO:0000259" key="3">
    <source>
        <dbReference type="SMART" id="SM00822"/>
    </source>
</evidence>
<proteinExistence type="inferred from homology"/>